<dbReference type="PANTHER" id="PTHR33751:SF1">
    <property type="entry name" value="CBB3-TYPE CYTOCHROME C OXIDASE SUBUNIT FIXP"/>
    <property type="match status" value="1"/>
</dbReference>
<keyword evidence="7 21" id="KW-0997">Cell inner membrane</keyword>
<evidence type="ECO:0000256" key="14">
    <source>
        <dbReference type="ARBA" id="ARBA00022982"/>
    </source>
</evidence>
<dbReference type="SUPFAM" id="SSF46626">
    <property type="entry name" value="Cytochrome c"/>
    <property type="match status" value="2"/>
</dbReference>
<keyword evidence="16 21" id="KW-0560">Oxidoreductase</keyword>
<dbReference type="Gene3D" id="6.10.280.130">
    <property type="match status" value="1"/>
</dbReference>
<feature type="binding site" description="axial binding residue" evidence="22">
    <location>
        <position position="128"/>
    </location>
    <ligand>
        <name>heme c</name>
        <dbReference type="ChEBI" id="CHEBI:61717"/>
        <label>1</label>
    </ligand>
    <ligandPart>
        <name>Fe</name>
        <dbReference type="ChEBI" id="CHEBI:18248"/>
    </ligandPart>
</feature>
<evidence type="ECO:0000256" key="7">
    <source>
        <dbReference type="ARBA" id="ARBA00022519"/>
    </source>
</evidence>
<evidence type="ECO:0000256" key="10">
    <source>
        <dbReference type="ARBA" id="ARBA00022692"/>
    </source>
</evidence>
<comment type="similarity">
    <text evidence="3 21">Belongs to the CcoP / FixP family.</text>
</comment>
<comment type="function">
    <text evidence="20">C-type cytochrome. Part of the cbb3-type cytochrome c oxidase complex. FixP subunit is required for transferring electrons from donor cytochrome c via its heme groups to FixO subunit. From there, electrons are shuttled to the catalytic binuclear center of FixN subunit where oxygen reduction takes place. The complex also functions as a proton pump.</text>
</comment>
<dbReference type="InterPro" id="IPR004678">
    <property type="entry name" value="Cyt_c_oxidase_cbb3_su3"/>
</dbReference>
<feature type="transmembrane region" description="Helical" evidence="24">
    <location>
        <begin position="35"/>
        <end position="53"/>
    </location>
</feature>
<dbReference type="InterPro" id="IPR009056">
    <property type="entry name" value="Cyt_c-like_dom"/>
</dbReference>
<dbReference type="InterPro" id="IPR038414">
    <property type="entry name" value="CcoP_N_sf"/>
</dbReference>
<evidence type="ECO:0000256" key="3">
    <source>
        <dbReference type="ARBA" id="ARBA00006113"/>
    </source>
</evidence>
<feature type="binding site" description="covalent" evidence="23">
    <location>
        <position position="224"/>
    </location>
    <ligand>
        <name>heme c</name>
        <dbReference type="ChEBI" id="CHEBI:61717"/>
        <label>2</label>
    </ligand>
</feature>
<evidence type="ECO:0000256" key="9">
    <source>
        <dbReference type="ARBA" id="ARBA00022660"/>
    </source>
</evidence>
<dbReference type="InterPro" id="IPR036909">
    <property type="entry name" value="Cyt_c-like_dom_sf"/>
</dbReference>
<dbReference type="GO" id="GO:0005506">
    <property type="term" value="F:iron ion binding"/>
    <property type="evidence" value="ECO:0007669"/>
    <property type="project" value="InterPro"/>
</dbReference>
<dbReference type="NCBIfam" id="TIGR00782">
    <property type="entry name" value="ccoP"/>
    <property type="match status" value="1"/>
</dbReference>
<evidence type="ECO:0000256" key="24">
    <source>
        <dbReference type="SAM" id="Phobius"/>
    </source>
</evidence>
<evidence type="ECO:0000256" key="20">
    <source>
        <dbReference type="ARBA" id="ARBA00025525"/>
    </source>
</evidence>
<dbReference type="GO" id="GO:0016491">
    <property type="term" value="F:oxidoreductase activity"/>
    <property type="evidence" value="ECO:0007669"/>
    <property type="project" value="UniProtKB-KW"/>
</dbReference>
<dbReference type="PANTHER" id="PTHR33751">
    <property type="entry name" value="CBB3-TYPE CYTOCHROME C OXIDASE SUBUNIT FIXP"/>
    <property type="match status" value="1"/>
</dbReference>
<protein>
    <recommendedName>
        <fullName evidence="21">Cbb3-type cytochrome c oxidase subunit</fullName>
    </recommendedName>
</protein>
<name>A0A931N022_9HYPH</name>
<keyword evidence="17 21" id="KW-0408">Iron</keyword>
<dbReference type="GO" id="GO:1902600">
    <property type="term" value="P:proton transmembrane transport"/>
    <property type="evidence" value="ECO:0007669"/>
    <property type="project" value="UniProtKB-KW"/>
</dbReference>
<feature type="binding site" description="axial binding residue" evidence="22">
    <location>
        <position position="225"/>
    </location>
    <ligand>
        <name>heme c</name>
        <dbReference type="ChEBI" id="CHEBI:61717"/>
        <label>2</label>
    </ligand>
    <ligandPart>
        <name>Fe</name>
        <dbReference type="ChEBI" id="CHEBI:18248"/>
    </ligandPart>
</feature>
<dbReference type="InterPro" id="IPR050597">
    <property type="entry name" value="Cytochrome_c_Oxidase_Subunit"/>
</dbReference>
<feature type="binding site" description="axial binding residue" evidence="22">
    <location>
        <position position="175"/>
    </location>
    <ligand>
        <name>heme c</name>
        <dbReference type="ChEBI" id="CHEBI:61717"/>
        <label>2</label>
    </ligand>
    <ligandPart>
        <name>Fe</name>
        <dbReference type="ChEBI" id="CHEBI:18248"/>
    </ligandPart>
</feature>
<evidence type="ECO:0000256" key="1">
    <source>
        <dbReference type="ARBA" id="ARBA00004533"/>
    </source>
</evidence>
<feature type="domain" description="Cytochrome c" evidence="25">
    <location>
        <begin position="208"/>
        <end position="289"/>
    </location>
</feature>
<evidence type="ECO:0000256" key="5">
    <source>
        <dbReference type="ARBA" id="ARBA00022448"/>
    </source>
</evidence>
<evidence type="ECO:0000256" key="2">
    <source>
        <dbReference type="ARBA" id="ARBA00004673"/>
    </source>
</evidence>
<dbReference type="RefSeq" id="WP_197311806.1">
    <property type="nucleotide sequence ID" value="NZ_JADZLT010000051.1"/>
</dbReference>
<evidence type="ECO:0000256" key="4">
    <source>
        <dbReference type="ARBA" id="ARBA00011203"/>
    </source>
</evidence>
<keyword evidence="18 21" id="KW-0406">Ion transport</keyword>
<evidence type="ECO:0000256" key="8">
    <source>
        <dbReference type="ARBA" id="ARBA00022617"/>
    </source>
</evidence>
<evidence type="ECO:0000256" key="13">
    <source>
        <dbReference type="ARBA" id="ARBA00022781"/>
    </source>
</evidence>
<evidence type="ECO:0000256" key="6">
    <source>
        <dbReference type="ARBA" id="ARBA00022475"/>
    </source>
</evidence>
<evidence type="ECO:0000256" key="22">
    <source>
        <dbReference type="PIRSR" id="PIRSR000006-1"/>
    </source>
</evidence>
<comment type="pathway">
    <text evidence="2 21">Energy metabolism; oxidative phosphorylation.</text>
</comment>
<dbReference type="AlphaFoldDB" id="A0A931N022"/>
<keyword evidence="12" id="KW-0677">Repeat</keyword>
<evidence type="ECO:0000256" key="11">
    <source>
        <dbReference type="ARBA" id="ARBA00022723"/>
    </source>
</evidence>
<evidence type="ECO:0000256" key="12">
    <source>
        <dbReference type="ARBA" id="ARBA00022737"/>
    </source>
</evidence>
<dbReference type="EMBL" id="JADZLT010000051">
    <property type="protein sequence ID" value="MBH0238719.1"/>
    <property type="molecule type" value="Genomic_DNA"/>
</dbReference>
<keyword evidence="13 21" id="KW-0375">Hydrogen ion transport</keyword>
<comment type="subunit">
    <text evidence="4">Component of the cbb3-type cytochrome c oxidase at least composed of FixN, FixO, FixQ and FixP.</text>
</comment>
<keyword evidence="6 21" id="KW-1003">Cell membrane</keyword>
<evidence type="ECO:0000256" key="18">
    <source>
        <dbReference type="ARBA" id="ARBA00023065"/>
    </source>
</evidence>
<keyword evidence="10 24" id="KW-0812">Transmembrane</keyword>
<keyword evidence="27" id="KW-1185">Reference proteome</keyword>
<proteinExistence type="inferred from homology"/>
<evidence type="ECO:0000256" key="17">
    <source>
        <dbReference type="ARBA" id="ARBA00023004"/>
    </source>
</evidence>
<reference evidence="26" key="1">
    <citation type="submission" date="2020-12" db="EMBL/GenBank/DDBJ databases">
        <title>Methylobrevis albus sp. nov., isolated from fresh water lack sediment.</title>
        <authorList>
            <person name="Zou Q."/>
        </authorList>
    </citation>
    <scope>NUCLEOTIDE SEQUENCE</scope>
    <source>
        <strain evidence="26">L22</strain>
    </source>
</reference>
<dbReference type="PIRSF" id="PIRSF000006">
    <property type="entry name" value="Cbb3-Cox_fixP"/>
    <property type="match status" value="1"/>
</dbReference>
<sequence>MNAHDHKPVDHVTGTETTGHEWDGIRELNTPLPRWWLWSFYASIVFAIGYMVVYPAWPLITGHTAGVIGWSSRGAVASDVAALQAARGDMTAQIDAADLAAIRTDPTLQAFAMAQGRTTFLDNCAGCHGAGGGGAKGYPNLNDDDWLWGGSLEAIETTIRHGIRSADPDTRITDMPAFGRDGLLERADITAVARFVRSLSGQEVPDGTDLAAGAQVFADNCAACHGDDGKGNRDVGAPDLTDAIWLFGSDESSIAAGVTNGRASVMPAWGGRFDDATVKSLVVYVHAFGGGE</sequence>
<keyword evidence="9 21" id="KW-0679">Respiratory chain</keyword>
<feature type="domain" description="Cytochrome c" evidence="25">
    <location>
        <begin position="111"/>
        <end position="200"/>
    </location>
</feature>
<evidence type="ECO:0000256" key="19">
    <source>
        <dbReference type="ARBA" id="ARBA00023136"/>
    </source>
</evidence>
<comment type="cofactor">
    <cofactor evidence="21 23">
        <name>heme c</name>
        <dbReference type="ChEBI" id="CHEBI:61717"/>
    </cofactor>
    <text evidence="21 23">Binds 2 heme C groups per subunit.</text>
</comment>
<dbReference type="InterPro" id="IPR032858">
    <property type="entry name" value="CcoP_N"/>
</dbReference>
<comment type="caution">
    <text evidence="26">The sequence shown here is derived from an EMBL/GenBank/DDBJ whole genome shotgun (WGS) entry which is preliminary data.</text>
</comment>
<gene>
    <name evidence="26" type="primary">ccoP</name>
    <name evidence="26" type="ORF">I5731_12860</name>
</gene>
<feature type="binding site" description="axial binding residue" evidence="22">
    <location>
        <position position="266"/>
    </location>
    <ligand>
        <name>heme c</name>
        <dbReference type="ChEBI" id="CHEBI:61717"/>
        <label>1</label>
    </ligand>
    <ligandPart>
        <name>Fe</name>
        <dbReference type="ChEBI" id="CHEBI:18248"/>
    </ligandPart>
</feature>
<keyword evidence="14 21" id="KW-0249">Electron transport</keyword>
<feature type="binding site" description="covalent" evidence="23">
    <location>
        <position position="124"/>
    </location>
    <ligand>
        <name>heme c</name>
        <dbReference type="ChEBI" id="CHEBI:61717"/>
        <label>1</label>
    </ligand>
</feature>
<evidence type="ECO:0000313" key="26">
    <source>
        <dbReference type="EMBL" id="MBH0238719.1"/>
    </source>
</evidence>
<feature type="binding site" description="covalent" evidence="23">
    <location>
        <position position="127"/>
    </location>
    <ligand>
        <name>heme c</name>
        <dbReference type="ChEBI" id="CHEBI:61717"/>
        <label>1</label>
    </ligand>
</feature>
<dbReference type="Pfam" id="PF13442">
    <property type="entry name" value="Cytochrome_CBB3"/>
    <property type="match status" value="2"/>
</dbReference>
<keyword evidence="19 21" id="KW-0472">Membrane</keyword>
<dbReference type="PRINTS" id="PR00605">
    <property type="entry name" value="CYTCHROMECIC"/>
</dbReference>
<evidence type="ECO:0000256" key="21">
    <source>
        <dbReference type="PIRNR" id="PIRNR000006"/>
    </source>
</evidence>
<accession>A0A931N022</accession>
<evidence type="ECO:0000256" key="23">
    <source>
        <dbReference type="PIRSR" id="PIRSR000006-2"/>
    </source>
</evidence>
<dbReference type="GO" id="GO:0009055">
    <property type="term" value="F:electron transfer activity"/>
    <property type="evidence" value="ECO:0007669"/>
    <property type="project" value="InterPro"/>
</dbReference>
<feature type="binding site" description="covalent" evidence="23">
    <location>
        <position position="221"/>
    </location>
    <ligand>
        <name>heme c</name>
        <dbReference type="ChEBI" id="CHEBI:61717"/>
        <label>2</label>
    </ligand>
</feature>
<organism evidence="26 27">
    <name type="scientific">Methylobrevis albus</name>
    <dbReference type="NCBI Taxonomy" id="2793297"/>
    <lineage>
        <taxon>Bacteria</taxon>
        <taxon>Pseudomonadati</taxon>
        <taxon>Pseudomonadota</taxon>
        <taxon>Alphaproteobacteria</taxon>
        <taxon>Hyphomicrobiales</taxon>
        <taxon>Pleomorphomonadaceae</taxon>
        <taxon>Methylobrevis</taxon>
    </lineage>
</organism>
<keyword evidence="8 21" id="KW-0349">Heme</keyword>
<evidence type="ECO:0000256" key="15">
    <source>
        <dbReference type="ARBA" id="ARBA00022989"/>
    </source>
</evidence>
<keyword evidence="15 24" id="KW-1133">Transmembrane helix</keyword>
<evidence type="ECO:0000259" key="25">
    <source>
        <dbReference type="PROSITE" id="PS51007"/>
    </source>
</evidence>
<evidence type="ECO:0000256" key="16">
    <source>
        <dbReference type="ARBA" id="ARBA00023002"/>
    </source>
</evidence>
<keyword evidence="5 21" id="KW-0813">Transport</keyword>
<dbReference type="InterPro" id="IPR008168">
    <property type="entry name" value="Cyt_C_IC"/>
</dbReference>
<dbReference type="Pfam" id="PF14715">
    <property type="entry name" value="FixP_N"/>
    <property type="match status" value="1"/>
</dbReference>
<dbReference type="PROSITE" id="PS51007">
    <property type="entry name" value="CYTC"/>
    <property type="match status" value="2"/>
</dbReference>
<evidence type="ECO:0000313" key="27">
    <source>
        <dbReference type="Proteomes" id="UP000631694"/>
    </source>
</evidence>
<dbReference type="GO" id="GO:0005886">
    <property type="term" value="C:plasma membrane"/>
    <property type="evidence" value="ECO:0007669"/>
    <property type="project" value="UniProtKB-SubCell"/>
</dbReference>
<dbReference type="GO" id="GO:0020037">
    <property type="term" value="F:heme binding"/>
    <property type="evidence" value="ECO:0007669"/>
    <property type="project" value="InterPro"/>
</dbReference>
<dbReference type="Proteomes" id="UP000631694">
    <property type="component" value="Unassembled WGS sequence"/>
</dbReference>
<dbReference type="Gene3D" id="1.10.760.10">
    <property type="entry name" value="Cytochrome c-like domain"/>
    <property type="match status" value="2"/>
</dbReference>
<keyword evidence="11 21" id="KW-0479">Metal-binding</keyword>
<comment type="subcellular location">
    <subcellularLocation>
        <location evidence="1 21">Cell inner membrane</location>
    </subcellularLocation>
</comment>